<sequence length="698" mass="78021">MKLNDLSTTQLVQRAAGEGLCWRVGPFIVRLRTPLQDIVENIAFLYAGFPVLDGADYADHEVVVLPRGMTGKRVSIIADGRAIYPSEPRAIAVPLLEWTLNLCVFHQPSTNLILHAAVVERGGYALIMPAVPGSGKSTFCAALAHRGWRLLSDEVAILRRTDGRVVPATRPIGLKNASIDVIQQFAPEAVLGPGWPGTAKGTVAHCLPTEESIRRAGETAQPRWLMFPAYRHGAETELTPISKPRALVHAAADSFNYSVLGTEGFTALSRLVDACDCYELTYGDLEDAVTVVGQWTQLDDSAQPEADSAESSLPAETPPSAPSASQESPAKIGAAPTRIRELLLGALRQPEDLEELSPAEWDVLLRAARVTSLLSSLAVRVAELELLEKIPDGPRPHLEAARTVAIQHERIALWEVKRVERALMEMETPVVFLKGAAYLLAGCRFSRGRVITDVDVLLPRQNLAAAEAQLRDWGWIADEESPLDEQYYREWLHELPPLTHFRRGTSLDVHHTILPRTDRLEVRPELLFDEAVPYEEGNDQFLVLCPADMFLHAATHLFRNGDFSKGLRDLADLRGMLEELATTEHFWRHLVTLAEQFDLAGPCYYALRYTARYFDCHIPDDVKNATRAWKPVWPPLRVMDRLVDAAVIPRYLDRIDHRRERAIGILARLYLPRLRVAASPSFWKKRMPQWFGPRKPQT</sequence>
<dbReference type="Pfam" id="PF14907">
    <property type="entry name" value="NTP_transf_5"/>
    <property type="match status" value="1"/>
</dbReference>
<protein>
    <recommendedName>
        <fullName evidence="4">HPr kinase/phosphorylase</fullName>
    </recommendedName>
</protein>
<keyword evidence="3" id="KW-1185">Reference proteome</keyword>
<dbReference type="EMBL" id="CP036276">
    <property type="protein sequence ID" value="QDU47667.1"/>
    <property type="molecule type" value="Genomic_DNA"/>
</dbReference>
<evidence type="ECO:0000313" key="3">
    <source>
        <dbReference type="Proteomes" id="UP000319383"/>
    </source>
</evidence>
<proteinExistence type="predicted"/>
<dbReference type="AlphaFoldDB" id="A0A517ZYV4"/>
<dbReference type="Proteomes" id="UP000319383">
    <property type="component" value="Chromosome"/>
</dbReference>
<dbReference type="SUPFAM" id="SSF53795">
    <property type="entry name" value="PEP carboxykinase-like"/>
    <property type="match status" value="1"/>
</dbReference>
<dbReference type="InterPro" id="IPR039498">
    <property type="entry name" value="NTP_transf_5"/>
</dbReference>
<dbReference type="KEGG" id="sdyn:Mal52_62020"/>
<organism evidence="2 3">
    <name type="scientific">Symmachiella dynata</name>
    <dbReference type="NCBI Taxonomy" id="2527995"/>
    <lineage>
        <taxon>Bacteria</taxon>
        <taxon>Pseudomonadati</taxon>
        <taxon>Planctomycetota</taxon>
        <taxon>Planctomycetia</taxon>
        <taxon>Planctomycetales</taxon>
        <taxon>Planctomycetaceae</taxon>
        <taxon>Symmachiella</taxon>
    </lineage>
</organism>
<dbReference type="Gene3D" id="3.40.50.300">
    <property type="entry name" value="P-loop containing nucleotide triphosphate hydrolases"/>
    <property type="match status" value="1"/>
</dbReference>
<evidence type="ECO:0000256" key="1">
    <source>
        <dbReference type="SAM" id="MobiDB-lite"/>
    </source>
</evidence>
<dbReference type="NCBIfam" id="TIGR04352">
    <property type="entry name" value="HprK_rel_A"/>
    <property type="match status" value="1"/>
</dbReference>
<evidence type="ECO:0000313" key="2">
    <source>
        <dbReference type="EMBL" id="QDU47667.1"/>
    </source>
</evidence>
<name>A0A517ZYV4_9PLAN</name>
<feature type="region of interest" description="Disordered" evidence="1">
    <location>
        <begin position="300"/>
        <end position="331"/>
    </location>
</feature>
<dbReference type="RefSeq" id="WP_145380454.1">
    <property type="nucleotide sequence ID" value="NZ_CP036276.1"/>
</dbReference>
<evidence type="ECO:0008006" key="4">
    <source>
        <dbReference type="Google" id="ProtNLM"/>
    </source>
</evidence>
<reference evidence="2 3" key="1">
    <citation type="submission" date="2019-02" db="EMBL/GenBank/DDBJ databases">
        <title>Deep-cultivation of Planctomycetes and their phenomic and genomic characterization uncovers novel biology.</title>
        <authorList>
            <person name="Wiegand S."/>
            <person name="Jogler M."/>
            <person name="Boedeker C."/>
            <person name="Pinto D."/>
            <person name="Vollmers J."/>
            <person name="Rivas-Marin E."/>
            <person name="Kohn T."/>
            <person name="Peeters S.H."/>
            <person name="Heuer A."/>
            <person name="Rast P."/>
            <person name="Oberbeckmann S."/>
            <person name="Bunk B."/>
            <person name="Jeske O."/>
            <person name="Meyerdierks A."/>
            <person name="Storesund J.E."/>
            <person name="Kallscheuer N."/>
            <person name="Luecker S."/>
            <person name="Lage O.M."/>
            <person name="Pohl T."/>
            <person name="Merkel B.J."/>
            <person name="Hornburger P."/>
            <person name="Mueller R.-W."/>
            <person name="Bruemmer F."/>
            <person name="Labrenz M."/>
            <person name="Spormann A.M."/>
            <person name="Op den Camp H."/>
            <person name="Overmann J."/>
            <person name="Amann R."/>
            <person name="Jetten M.S.M."/>
            <person name="Mascher T."/>
            <person name="Medema M.H."/>
            <person name="Devos D.P."/>
            <person name="Kaster A.-K."/>
            <person name="Ovreas L."/>
            <person name="Rohde M."/>
            <person name="Galperin M.Y."/>
            <person name="Jogler C."/>
        </authorList>
    </citation>
    <scope>NUCLEOTIDE SEQUENCE [LARGE SCALE GENOMIC DNA]</scope>
    <source>
        <strain evidence="2 3">Mal52</strain>
    </source>
</reference>
<dbReference type="InterPro" id="IPR027417">
    <property type="entry name" value="P-loop_NTPase"/>
</dbReference>
<dbReference type="InterPro" id="IPR027600">
    <property type="entry name" value="HprK-rel_A"/>
</dbReference>
<accession>A0A517ZYV4</accession>
<gene>
    <name evidence="2" type="ORF">Mal52_62020</name>
</gene>